<keyword evidence="7 10" id="KW-0067">ATP-binding</keyword>
<dbReference type="InterPro" id="IPR013750">
    <property type="entry name" value="GHMP_kinase_C_dom"/>
</dbReference>
<dbReference type="InterPro" id="IPR006204">
    <property type="entry name" value="GHMP_kinase_N_dom"/>
</dbReference>
<evidence type="ECO:0000313" key="14">
    <source>
        <dbReference type="Proteomes" id="UP000184226"/>
    </source>
</evidence>
<feature type="domain" description="GHMP kinase C-terminal" evidence="12">
    <location>
        <begin position="218"/>
        <end position="281"/>
    </location>
</feature>
<dbReference type="STRING" id="658167.SAMN04488135_10237"/>
<dbReference type="InterPro" id="IPR036554">
    <property type="entry name" value="GHMP_kinase_C_sf"/>
</dbReference>
<evidence type="ECO:0000256" key="3">
    <source>
        <dbReference type="ARBA" id="ARBA00017473"/>
    </source>
</evidence>
<dbReference type="SUPFAM" id="SSF54211">
    <property type="entry name" value="Ribosomal protein S5 domain 2-like"/>
    <property type="match status" value="1"/>
</dbReference>
<dbReference type="SUPFAM" id="SSF55060">
    <property type="entry name" value="GHMP Kinase, C-terminal domain"/>
    <property type="match status" value="1"/>
</dbReference>
<dbReference type="Proteomes" id="UP000184226">
    <property type="component" value="Unassembled WGS sequence"/>
</dbReference>
<gene>
    <name evidence="10" type="primary">ispE</name>
    <name evidence="13" type="ORF">SAMN04488135_10237</name>
</gene>
<evidence type="ECO:0000256" key="2">
    <source>
        <dbReference type="ARBA" id="ARBA00012052"/>
    </source>
</evidence>
<dbReference type="GO" id="GO:0016114">
    <property type="term" value="P:terpenoid biosynthetic process"/>
    <property type="evidence" value="ECO:0007669"/>
    <property type="project" value="UniProtKB-UniRule"/>
</dbReference>
<evidence type="ECO:0000259" key="11">
    <source>
        <dbReference type="Pfam" id="PF00288"/>
    </source>
</evidence>
<evidence type="ECO:0000313" key="13">
    <source>
        <dbReference type="EMBL" id="SHH04506.1"/>
    </source>
</evidence>
<evidence type="ECO:0000256" key="1">
    <source>
        <dbReference type="ARBA" id="ARBA00009684"/>
    </source>
</evidence>
<comment type="catalytic activity">
    <reaction evidence="10">
        <text>4-CDP-2-C-methyl-D-erythritol + ATP = 4-CDP-2-C-methyl-D-erythritol 2-phosphate + ADP + H(+)</text>
        <dbReference type="Rhea" id="RHEA:18437"/>
        <dbReference type="ChEBI" id="CHEBI:15378"/>
        <dbReference type="ChEBI" id="CHEBI:30616"/>
        <dbReference type="ChEBI" id="CHEBI:57823"/>
        <dbReference type="ChEBI" id="CHEBI:57919"/>
        <dbReference type="ChEBI" id="CHEBI:456216"/>
        <dbReference type="EC" id="2.7.1.148"/>
    </reaction>
</comment>
<dbReference type="Gene3D" id="3.30.70.890">
    <property type="entry name" value="GHMP kinase, C-terminal domain"/>
    <property type="match status" value="1"/>
</dbReference>
<dbReference type="RefSeq" id="WP_073101700.1">
    <property type="nucleotide sequence ID" value="NZ_FQXE01000002.1"/>
</dbReference>
<dbReference type="InterPro" id="IPR014721">
    <property type="entry name" value="Ribsml_uS5_D2-typ_fold_subgr"/>
</dbReference>
<dbReference type="UniPathway" id="UPA00056">
    <property type="reaction ID" value="UER00094"/>
</dbReference>
<evidence type="ECO:0000256" key="4">
    <source>
        <dbReference type="ARBA" id="ARBA00022679"/>
    </source>
</evidence>
<evidence type="ECO:0000256" key="10">
    <source>
        <dbReference type="HAMAP-Rule" id="MF_00061"/>
    </source>
</evidence>
<keyword evidence="6 10" id="KW-0418">Kinase</keyword>
<keyword evidence="5 10" id="KW-0547">Nucleotide-binding</keyword>
<dbReference type="GO" id="GO:0050515">
    <property type="term" value="F:4-(cytidine 5'-diphospho)-2-C-methyl-D-erythritol kinase activity"/>
    <property type="evidence" value="ECO:0007669"/>
    <property type="project" value="UniProtKB-UniRule"/>
</dbReference>
<name>A0A1M5PSE8_9BURK</name>
<feature type="domain" description="GHMP kinase N-terminal" evidence="11">
    <location>
        <begin position="69"/>
        <end position="146"/>
    </location>
</feature>
<dbReference type="InterPro" id="IPR020568">
    <property type="entry name" value="Ribosomal_Su5_D2-typ_SF"/>
</dbReference>
<keyword evidence="4 10" id="KW-0808">Transferase</keyword>
<comment type="function">
    <text evidence="10">Catalyzes the phosphorylation of the position 2 hydroxy group of 4-diphosphocytidyl-2C-methyl-D-erythritol.</text>
</comment>
<accession>A0A1M5PSE8</accession>
<sequence length="309" mass="33595">MASLYDVPAPAKINLFLHVTGRRDDGYHLLQTAFRFIGLCDTLDFDQRGDGRIVREGGQVAGLAAEDDLVVRAARALQKATGTPLGAQIRYQKRIPSGGGLGGGSSDAASTLIALNRLWQTRLTRAQLMQLALPLGADVPVFIYGQPAFAEGIGERLAPLALPDRAYLVVQPTQNVPTAEVFSSPDLTRDTPSVKMSVFTDWQTINAPEQGQATPGLFGRNDLESVVFANYPRVHEAAMWLRQQGLDARMTGSGACFFVEFVTLELAAVCQREIIGKMLNRENDNAAAVQNAWACPGLHEHPLRHWTSS</sequence>
<dbReference type="GO" id="GO:0005524">
    <property type="term" value="F:ATP binding"/>
    <property type="evidence" value="ECO:0007669"/>
    <property type="project" value="UniProtKB-UniRule"/>
</dbReference>
<keyword evidence="14" id="KW-1185">Reference proteome</keyword>
<dbReference type="EMBL" id="FQXE01000002">
    <property type="protein sequence ID" value="SHH04506.1"/>
    <property type="molecule type" value="Genomic_DNA"/>
</dbReference>
<organism evidence="13 14">
    <name type="scientific">Pollutimonas bauzanensis</name>
    <dbReference type="NCBI Taxonomy" id="658167"/>
    <lineage>
        <taxon>Bacteria</taxon>
        <taxon>Pseudomonadati</taxon>
        <taxon>Pseudomonadota</taxon>
        <taxon>Betaproteobacteria</taxon>
        <taxon>Burkholderiales</taxon>
        <taxon>Alcaligenaceae</taxon>
        <taxon>Pollutimonas</taxon>
    </lineage>
</organism>
<comment type="similarity">
    <text evidence="1 10">Belongs to the GHMP kinase family. IspE subfamily.</text>
</comment>
<feature type="binding site" evidence="10">
    <location>
        <begin position="96"/>
        <end position="106"/>
    </location>
    <ligand>
        <name>ATP</name>
        <dbReference type="ChEBI" id="CHEBI:30616"/>
    </ligand>
</feature>
<evidence type="ECO:0000256" key="8">
    <source>
        <dbReference type="ARBA" id="ARBA00023229"/>
    </source>
</evidence>
<dbReference type="EC" id="2.7.1.148" evidence="2 10"/>
<comment type="pathway">
    <text evidence="10">Isoprenoid biosynthesis; isopentenyl diphosphate biosynthesis via DXP pathway; isopentenyl diphosphate from 1-deoxy-D-xylulose 5-phosphate: step 3/6.</text>
</comment>
<evidence type="ECO:0000259" key="12">
    <source>
        <dbReference type="Pfam" id="PF08544"/>
    </source>
</evidence>
<evidence type="ECO:0000256" key="6">
    <source>
        <dbReference type="ARBA" id="ARBA00022777"/>
    </source>
</evidence>
<keyword evidence="8 10" id="KW-0414">Isoprene biosynthesis</keyword>
<feature type="active site" evidence="10">
    <location>
        <position position="138"/>
    </location>
</feature>
<dbReference type="Pfam" id="PF08544">
    <property type="entry name" value="GHMP_kinases_C"/>
    <property type="match status" value="1"/>
</dbReference>
<dbReference type="Gene3D" id="3.30.230.10">
    <property type="match status" value="1"/>
</dbReference>
<dbReference type="HAMAP" id="MF_00061">
    <property type="entry name" value="IspE"/>
    <property type="match status" value="1"/>
</dbReference>
<feature type="active site" evidence="10">
    <location>
        <position position="12"/>
    </location>
</feature>
<dbReference type="PANTHER" id="PTHR43527:SF2">
    <property type="entry name" value="4-DIPHOSPHOCYTIDYL-2-C-METHYL-D-ERYTHRITOL KINASE, CHLOROPLASTIC"/>
    <property type="match status" value="1"/>
</dbReference>
<protein>
    <recommendedName>
        <fullName evidence="3 10">4-diphosphocytidyl-2-C-methyl-D-erythritol kinase</fullName>
        <shortName evidence="10">CMK</shortName>
        <ecNumber evidence="2 10">2.7.1.148</ecNumber>
    </recommendedName>
    <alternativeName>
        <fullName evidence="9 10">4-(cytidine-5'-diphospho)-2-C-methyl-D-erythritol kinase</fullName>
    </alternativeName>
</protein>
<dbReference type="PIRSF" id="PIRSF010376">
    <property type="entry name" value="IspE"/>
    <property type="match status" value="1"/>
</dbReference>
<dbReference type="PANTHER" id="PTHR43527">
    <property type="entry name" value="4-DIPHOSPHOCYTIDYL-2-C-METHYL-D-ERYTHRITOL KINASE, CHLOROPLASTIC"/>
    <property type="match status" value="1"/>
</dbReference>
<dbReference type="AlphaFoldDB" id="A0A1M5PSE8"/>
<evidence type="ECO:0000256" key="7">
    <source>
        <dbReference type="ARBA" id="ARBA00022840"/>
    </source>
</evidence>
<dbReference type="Pfam" id="PF00288">
    <property type="entry name" value="GHMP_kinases_N"/>
    <property type="match status" value="1"/>
</dbReference>
<dbReference type="OrthoDB" id="9809438at2"/>
<evidence type="ECO:0000256" key="5">
    <source>
        <dbReference type="ARBA" id="ARBA00022741"/>
    </source>
</evidence>
<reference evidence="13 14" key="1">
    <citation type="submission" date="2016-11" db="EMBL/GenBank/DDBJ databases">
        <authorList>
            <person name="Jaros S."/>
            <person name="Januszkiewicz K."/>
            <person name="Wedrychowicz H."/>
        </authorList>
    </citation>
    <scope>NUCLEOTIDE SEQUENCE [LARGE SCALE GENOMIC DNA]</scope>
    <source>
        <strain evidence="13 14">CGMCC 1.10190</strain>
    </source>
</reference>
<dbReference type="GO" id="GO:0019288">
    <property type="term" value="P:isopentenyl diphosphate biosynthetic process, methylerythritol 4-phosphate pathway"/>
    <property type="evidence" value="ECO:0007669"/>
    <property type="project" value="UniProtKB-UniRule"/>
</dbReference>
<proteinExistence type="inferred from homology"/>
<dbReference type="InterPro" id="IPR004424">
    <property type="entry name" value="IspE"/>
</dbReference>
<evidence type="ECO:0000256" key="9">
    <source>
        <dbReference type="ARBA" id="ARBA00032554"/>
    </source>
</evidence>
<dbReference type="NCBIfam" id="TIGR00154">
    <property type="entry name" value="ispE"/>
    <property type="match status" value="1"/>
</dbReference>